<dbReference type="EMBL" id="KV784357">
    <property type="protein sequence ID" value="OEU17822.1"/>
    <property type="molecule type" value="Genomic_DNA"/>
</dbReference>
<reference evidence="7 8" key="1">
    <citation type="submission" date="2016-09" db="EMBL/GenBank/DDBJ databases">
        <title>Extensive genetic diversity and differential bi-allelic expression allows diatom success in the polar Southern Ocean.</title>
        <authorList>
            <consortium name="DOE Joint Genome Institute"/>
            <person name="Mock T."/>
            <person name="Otillar R.P."/>
            <person name="Strauss J."/>
            <person name="Dupont C."/>
            <person name="Frickenhaus S."/>
            <person name="Maumus F."/>
            <person name="Mcmullan M."/>
            <person name="Sanges R."/>
            <person name="Schmutz J."/>
            <person name="Toseland A."/>
            <person name="Valas R."/>
            <person name="Veluchamy A."/>
            <person name="Ward B.J."/>
            <person name="Allen A."/>
            <person name="Barry K."/>
            <person name="Falciatore A."/>
            <person name="Ferrante M."/>
            <person name="Fortunato A.E."/>
            <person name="Gloeckner G."/>
            <person name="Gruber A."/>
            <person name="Hipkin R."/>
            <person name="Janech M."/>
            <person name="Kroth P."/>
            <person name="Leese F."/>
            <person name="Lindquist E."/>
            <person name="Lyon B.R."/>
            <person name="Martin J."/>
            <person name="Mayer C."/>
            <person name="Parker M."/>
            <person name="Quesneville H."/>
            <person name="Raymond J."/>
            <person name="Uhlig C."/>
            <person name="Valentin K.U."/>
            <person name="Worden A.Z."/>
            <person name="Armbrust E.V."/>
            <person name="Bowler C."/>
            <person name="Green B."/>
            <person name="Moulton V."/>
            <person name="Van Oosterhout C."/>
            <person name="Grigoriev I."/>
        </authorList>
    </citation>
    <scope>NUCLEOTIDE SEQUENCE [LARGE SCALE GENOMIC DNA]</scope>
    <source>
        <strain evidence="7 8">CCMP1102</strain>
    </source>
</reference>
<organism evidence="7 8">
    <name type="scientific">Fragilariopsis cylindrus CCMP1102</name>
    <dbReference type="NCBI Taxonomy" id="635003"/>
    <lineage>
        <taxon>Eukaryota</taxon>
        <taxon>Sar</taxon>
        <taxon>Stramenopiles</taxon>
        <taxon>Ochrophyta</taxon>
        <taxon>Bacillariophyta</taxon>
        <taxon>Bacillariophyceae</taxon>
        <taxon>Bacillariophycidae</taxon>
        <taxon>Bacillariales</taxon>
        <taxon>Bacillariaceae</taxon>
        <taxon>Fragilariopsis</taxon>
    </lineage>
</organism>
<dbReference type="Proteomes" id="UP000095751">
    <property type="component" value="Unassembled WGS sequence"/>
</dbReference>
<evidence type="ECO:0000313" key="8">
    <source>
        <dbReference type="Proteomes" id="UP000095751"/>
    </source>
</evidence>
<dbReference type="GO" id="GO:0020037">
    <property type="term" value="F:heme binding"/>
    <property type="evidence" value="ECO:0007669"/>
    <property type="project" value="UniProtKB-UniRule"/>
</dbReference>
<dbReference type="AlphaFoldDB" id="A0A1E7FI21"/>
<protein>
    <recommendedName>
        <fullName evidence="6">Cytochrome b5 heme-binding domain-containing protein</fullName>
    </recommendedName>
</protein>
<dbReference type="Pfam" id="PF00173">
    <property type="entry name" value="Cyt-b5"/>
    <property type="match status" value="1"/>
</dbReference>
<sequence length="208" mass="23985">MSRMTNNNDNNEEEEYDEEYNKKDNINNYNSGVNFLIPNRKTVTVTATVPSPSMKMETKRRKPAVNIRARGPQFSLADWQRLVHSAKDLAQQKGRPFRKDIPWEEISKHKKEYDCWIVLRGVVYNIGPYLPYHPGGMEIFHNAKNILGNPDSTRADTLFDKYHRGGVYHRGNVTESDVDFLIKAYQDISVPIKFIGAVSTGDYIDSER</sequence>
<dbReference type="Gene3D" id="3.10.120.10">
    <property type="entry name" value="Cytochrome b5-like heme/steroid binding domain"/>
    <property type="match status" value="1"/>
</dbReference>
<dbReference type="SMART" id="SM01117">
    <property type="entry name" value="Cyt-b5"/>
    <property type="match status" value="1"/>
</dbReference>
<keyword evidence="3 4" id="KW-0408">Iron</keyword>
<dbReference type="OrthoDB" id="432299at2759"/>
<feature type="domain" description="Cytochrome b5 heme-binding" evidence="6">
    <location>
        <begin position="98"/>
        <end position="186"/>
    </location>
</feature>
<accession>A0A1E7FI21</accession>
<dbReference type="PROSITE" id="PS00191">
    <property type="entry name" value="CYTOCHROME_B5_1"/>
    <property type="match status" value="1"/>
</dbReference>
<feature type="region of interest" description="Disordered" evidence="5">
    <location>
        <begin position="1"/>
        <end position="25"/>
    </location>
</feature>
<evidence type="ECO:0000256" key="2">
    <source>
        <dbReference type="ARBA" id="ARBA00022723"/>
    </source>
</evidence>
<keyword evidence="1 4" id="KW-0349">Heme</keyword>
<comment type="similarity">
    <text evidence="4">Belongs to the cytochrome b5 family.</text>
</comment>
<evidence type="ECO:0000256" key="4">
    <source>
        <dbReference type="RuleBase" id="RU362121"/>
    </source>
</evidence>
<evidence type="ECO:0000256" key="3">
    <source>
        <dbReference type="ARBA" id="ARBA00023004"/>
    </source>
</evidence>
<dbReference type="SUPFAM" id="SSF55856">
    <property type="entry name" value="Cytochrome b5-like heme/steroid binding domain"/>
    <property type="match status" value="1"/>
</dbReference>
<dbReference type="KEGG" id="fcy:FRACYDRAFT_261004"/>
<name>A0A1E7FI21_9STRA</name>
<dbReference type="GO" id="GO:0004128">
    <property type="term" value="F:cytochrome-b5 reductase activity, acting on NAD(P)H"/>
    <property type="evidence" value="ECO:0007669"/>
    <property type="project" value="TreeGrafter"/>
</dbReference>
<proteinExistence type="inferred from homology"/>
<dbReference type="GO" id="GO:0005737">
    <property type="term" value="C:cytoplasm"/>
    <property type="evidence" value="ECO:0007669"/>
    <property type="project" value="TreeGrafter"/>
</dbReference>
<evidence type="ECO:0000256" key="5">
    <source>
        <dbReference type="SAM" id="MobiDB-lite"/>
    </source>
</evidence>
<dbReference type="PANTHER" id="PTHR46237">
    <property type="entry name" value="CYTOCHROME B5 REDUCTASE 4 FAMILY MEMBER"/>
    <property type="match status" value="1"/>
</dbReference>
<dbReference type="InterPro" id="IPR001199">
    <property type="entry name" value="Cyt_B5-like_heme/steroid-bd"/>
</dbReference>
<evidence type="ECO:0000313" key="7">
    <source>
        <dbReference type="EMBL" id="OEU17822.1"/>
    </source>
</evidence>
<dbReference type="InterPro" id="IPR036400">
    <property type="entry name" value="Cyt_B5-like_heme/steroid_sf"/>
</dbReference>
<dbReference type="PROSITE" id="PS50255">
    <property type="entry name" value="CYTOCHROME_B5_2"/>
    <property type="match status" value="1"/>
</dbReference>
<keyword evidence="2 4" id="KW-0479">Metal-binding</keyword>
<keyword evidence="8" id="KW-1185">Reference proteome</keyword>
<dbReference type="GO" id="GO:0046872">
    <property type="term" value="F:metal ion binding"/>
    <property type="evidence" value="ECO:0007669"/>
    <property type="project" value="UniProtKB-UniRule"/>
</dbReference>
<dbReference type="PANTHER" id="PTHR46237:SF1">
    <property type="entry name" value="CYTOCHROME B5 REDUCTASE 4"/>
    <property type="match status" value="1"/>
</dbReference>
<gene>
    <name evidence="7" type="ORF">FRACYDRAFT_261004</name>
</gene>
<dbReference type="InterPro" id="IPR018506">
    <property type="entry name" value="Cyt_B5_heme-BS"/>
</dbReference>
<evidence type="ECO:0000256" key="1">
    <source>
        <dbReference type="ARBA" id="ARBA00022617"/>
    </source>
</evidence>
<dbReference type="InterPro" id="IPR051872">
    <property type="entry name" value="Cytochrome_b5/Flavoprotein_Rdt"/>
</dbReference>
<dbReference type="InParanoid" id="A0A1E7FI21"/>
<evidence type="ECO:0000259" key="6">
    <source>
        <dbReference type="PROSITE" id="PS50255"/>
    </source>
</evidence>